<dbReference type="GO" id="GO:0006508">
    <property type="term" value="P:proteolysis"/>
    <property type="evidence" value="ECO:0007669"/>
    <property type="project" value="UniProtKB-KW"/>
</dbReference>
<evidence type="ECO:0000256" key="7">
    <source>
        <dbReference type="RuleBase" id="RU361240"/>
    </source>
</evidence>
<comment type="caution">
    <text evidence="9">The sequence shown here is derived from an EMBL/GenBank/DDBJ whole genome shotgun (WGS) entry which is preliminary data.</text>
</comment>
<organism evidence="9 10">
    <name type="scientific">Lactarius akahatsu</name>
    <dbReference type="NCBI Taxonomy" id="416441"/>
    <lineage>
        <taxon>Eukaryota</taxon>
        <taxon>Fungi</taxon>
        <taxon>Dikarya</taxon>
        <taxon>Basidiomycota</taxon>
        <taxon>Agaricomycotina</taxon>
        <taxon>Agaricomycetes</taxon>
        <taxon>Russulales</taxon>
        <taxon>Russulaceae</taxon>
        <taxon>Lactarius</taxon>
    </lineage>
</organism>
<evidence type="ECO:0000256" key="1">
    <source>
        <dbReference type="ARBA" id="ARBA00001947"/>
    </source>
</evidence>
<dbReference type="PANTHER" id="PTHR12147">
    <property type="entry name" value="METALLOPEPTIDASE M28 FAMILY MEMBER"/>
    <property type="match status" value="1"/>
</dbReference>
<dbReference type="EMBL" id="JAKELL010000011">
    <property type="protein sequence ID" value="KAH8995723.1"/>
    <property type="molecule type" value="Genomic_DNA"/>
</dbReference>
<dbReference type="GO" id="GO:0008235">
    <property type="term" value="F:metalloexopeptidase activity"/>
    <property type="evidence" value="ECO:0007669"/>
    <property type="project" value="InterPro"/>
</dbReference>
<comment type="similarity">
    <text evidence="2">Belongs to the peptidase M28 family. M28B subfamily.</text>
</comment>
<dbReference type="EC" id="3.4.-.-" evidence="7"/>
<evidence type="ECO:0000256" key="4">
    <source>
        <dbReference type="ARBA" id="ARBA00022723"/>
    </source>
</evidence>
<dbReference type="Gene3D" id="3.40.630.10">
    <property type="entry name" value="Zn peptidases"/>
    <property type="match status" value="1"/>
</dbReference>
<name>A0AAD4LKF9_9AGAM</name>
<keyword evidence="4 7" id="KW-0479">Metal-binding</keyword>
<evidence type="ECO:0000256" key="3">
    <source>
        <dbReference type="ARBA" id="ARBA00022670"/>
    </source>
</evidence>
<evidence type="ECO:0000256" key="2">
    <source>
        <dbReference type="ARBA" id="ARBA00005634"/>
    </source>
</evidence>
<dbReference type="Pfam" id="PF04389">
    <property type="entry name" value="Peptidase_M28"/>
    <property type="match status" value="1"/>
</dbReference>
<dbReference type="InterPro" id="IPR045175">
    <property type="entry name" value="M28_fam"/>
</dbReference>
<dbReference type="SUPFAM" id="SSF53187">
    <property type="entry name" value="Zn-dependent exopeptidases"/>
    <property type="match status" value="1"/>
</dbReference>
<keyword evidence="10" id="KW-1185">Reference proteome</keyword>
<keyword evidence="3 7" id="KW-0645">Protease</keyword>
<evidence type="ECO:0000313" key="9">
    <source>
        <dbReference type="EMBL" id="KAH8995723.1"/>
    </source>
</evidence>
<gene>
    <name evidence="9" type="ORF">EDB92DRAFT_159170</name>
</gene>
<proteinExistence type="inferred from homology"/>
<evidence type="ECO:0000313" key="10">
    <source>
        <dbReference type="Proteomes" id="UP001201163"/>
    </source>
</evidence>
<protein>
    <recommendedName>
        <fullName evidence="7">Peptide hydrolase</fullName>
        <ecNumber evidence="7">3.4.-.-</ecNumber>
    </recommendedName>
</protein>
<keyword evidence="5 7" id="KW-0378">Hydrolase</keyword>
<comment type="cofactor">
    <cofactor evidence="1">
        <name>Zn(2+)</name>
        <dbReference type="ChEBI" id="CHEBI:29105"/>
    </cofactor>
</comment>
<evidence type="ECO:0000256" key="5">
    <source>
        <dbReference type="ARBA" id="ARBA00022801"/>
    </source>
</evidence>
<dbReference type="AlphaFoldDB" id="A0AAD4LKF9"/>
<sequence>MIIAKLLQTFSVLVVFPHDHPDIASNKCLTQSYFGTYGTQSVFIPPESCVNSFAPTANVPNVYLHPGAQLVWLEQAALEQRLLTDHPFSLNSLRGYLGLPIDAGENTYGSISGKQQPLGPARDTILHHTSTSALLALSHTRVRDLSLILPPTWRIYVLPSMPILPVPEPAIARVRDILANLKFNPEVAKIVSNISVPQIQNDIRFLTGEDGKSGIESRHSFSSGASVAAEWLKTRFEATGAKCELRPFLSGFAPNVVCRYPSTEDTTETVLVSGHYDSRGSFGSTRAPGANDDGSGTTGLLSIARTIKRLGVTFRSNVELVAFAGEEQGLYGSRYYAMDLRNEEKNLTLMVQADMIAYHQPGEPPQLGLPAYIGTPEVTQLVANLSAIYSPELVVGFTPACCSDHQSFHYQGFPATQVFERAGPIADPMYHNSGDLSDREGYDFEQLKSIAKVQFATLLHVAGFDLP</sequence>
<dbReference type="Proteomes" id="UP001201163">
    <property type="component" value="Unassembled WGS sequence"/>
</dbReference>
<dbReference type="InterPro" id="IPR007484">
    <property type="entry name" value="Peptidase_M28"/>
</dbReference>
<reference evidence="9" key="1">
    <citation type="submission" date="2022-01" db="EMBL/GenBank/DDBJ databases">
        <title>Comparative genomics reveals a dynamic genome evolution in the ectomycorrhizal milk-cap (Lactarius) mushrooms.</title>
        <authorList>
            <consortium name="DOE Joint Genome Institute"/>
            <person name="Lebreton A."/>
            <person name="Tang N."/>
            <person name="Kuo A."/>
            <person name="LaButti K."/>
            <person name="Drula E."/>
            <person name="Barry K."/>
            <person name="Clum A."/>
            <person name="Lipzen A."/>
            <person name="Mousain D."/>
            <person name="Ng V."/>
            <person name="Wang R."/>
            <person name="Wang X."/>
            <person name="Dai Y."/>
            <person name="Henrissat B."/>
            <person name="Grigoriev I.V."/>
            <person name="Guerin-Laguette A."/>
            <person name="Yu F."/>
            <person name="Martin F.M."/>
        </authorList>
    </citation>
    <scope>NUCLEOTIDE SEQUENCE</scope>
    <source>
        <strain evidence="9">QP</strain>
    </source>
</reference>
<evidence type="ECO:0000259" key="8">
    <source>
        <dbReference type="Pfam" id="PF04389"/>
    </source>
</evidence>
<evidence type="ECO:0000256" key="6">
    <source>
        <dbReference type="ARBA" id="ARBA00022833"/>
    </source>
</evidence>
<feature type="domain" description="Peptidase M28" evidence="8">
    <location>
        <begin position="255"/>
        <end position="439"/>
    </location>
</feature>
<dbReference type="GO" id="GO:0046872">
    <property type="term" value="F:metal ion binding"/>
    <property type="evidence" value="ECO:0007669"/>
    <property type="project" value="UniProtKB-KW"/>
</dbReference>
<accession>A0AAD4LKF9</accession>
<dbReference type="PANTHER" id="PTHR12147:SF26">
    <property type="entry name" value="PEPTIDASE M28 DOMAIN-CONTAINING PROTEIN"/>
    <property type="match status" value="1"/>
</dbReference>
<keyword evidence="6 7" id="KW-0862">Zinc</keyword>